<dbReference type="Proteomes" id="UP000623687">
    <property type="component" value="Unassembled WGS sequence"/>
</dbReference>
<organism evidence="2 3">
    <name type="scientific">Pleurotus ostreatus</name>
    <name type="common">Oyster mushroom</name>
    <name type="synonym">White-rot fungus</name>
    <dbReference type="NCBI Taxonomy" id="5322"/>
    <lineage>
        <taxon>Eukaryota</taxon>
        <taxon>Fungi</taxon>
        <taxon>Dikarya</taxon>
        <taxon>Basidiomycota</taxon>
        <taxon>Agaricomycotina</taxon>
        <taxon>Agaricomycetes</taxon>
        <taxon>Agaricomycetidae</taxon>
        <taxon>Agaricales</taxon>
        <taxon>Pleurotineae</taxon>
        <taxon>Pleurotaceae</taxon>
        <taxon>Pleurotus</taxon>
    </lineage>
</organism>
<feature type="compositionally biased region" description="Low complexity" evidence="1">
    <location>
        <begin position="234"/>
        <end position="246"/>
    </location>
</feature>
<gene>
    <name evidence="2" type="ORF">PC9H_009361</name>
</gene>
<dbReference type="OrthoDB" id="3364649at2759"/>
<feature type="compositionally biased region" description="Basic and acidic residues" evidence="1">
    <location>
        <begin position="422"/>
        <end position="445"/>
    </location>
</feature>
<protein>
    <submittedName>
        <fullName evidence="2">Uncharacterized protein</fullName>
    </submittedName>
</protein>
<dbReference type="GO" id="GO:0051301">
    <property type="term" value="P:cell division"/>
    <property type="evidence" value="ECO:0007669"/>
    <property type="project" value="InterPro"/>
</dbReference>
<feature type="compositionally biased region" description="Polar residues" evidence="1">
    <location>
        <begin position="192"/>
        <end position="210"/>
    </location>
</feature>
<dbReference type="GO" id="GO:0007059">
    <property type="term" value="P:chromosome segregation"/>
    <property type="evidence" value="ECO:0007669"/>
    <property type="project" value="InterPro"/>
</dbReference>
<proteinExistence type="predicted"/>
<dbReference type="EMBL" id="JACETU010000007">
    <property type="protein sequence ID" value="KAF7424060.1"/>
    <property type="molecule type" value="Genomic_DNA"/>
</dbReference>
<evidence type="ECO:0000313" key="2">
    <source>
        <dbReference type="EMBL" id="KAF7424060.1"/>
    </source>
</evidence>
<evidence type="ECO:0000313" key="3">
    <source>
        <dbReference type="Proteomes" id="UP000623687"/>
    </source>
</evidence>
<dbReference type="RefSeq" id="XP_036628254.1">
    <property type="nucleotide sequence ID" value="XM_036778865.1"/>
</dbReference>
<sequence length="481" mass="53227">MSSTQPKLPTKRKATEDLNPLLAAAKRVKKDQAKTLANKRQLLNGEEKEKAGGSGGHRRKSSVGSRGKRISEVFENTGIISQPHNSVSDSSFYKHIDLDLDEPERVRQLLTWCSARAASSYATSPPSTSIASSSTASPPSKLPVLSAVGATAIKNVQDSMLRMLAEKKIPIRLYSKDESNEPDDGSHKKENAQNTKNRQWETTYSSQIQRARQEADRWNHVDTFYEDYLKRITPTDSQSPSTPSSKSKGKQRASDDDIDEDDDWKIREHALPETLRSGLDLAKAVLSQMKTRGKGEKRIVGPASTYAAHIRECEEREAELRRQEKDLEFNLDMINSFLNTARETTNIAEATLDQRFALLSFSLASRSNPMPPESAGTGHLLSSYVPRELGGIVSGGSADPQELMRALANVDRERPPSQVGDAARRAVREVQRAEERGAGIGERRLTGVPMVPTTPRKMPGTPRRATTPGRGTTPGRDREYR</sequence>
<feature type="region of interest" description="Disordered" evidence="1">
    <location>
        <begin position="120"/>
        <end position="140"/>
    </location>
</feature>
<dbReference type="PANTHER" id="PTHR14778:SF2">
    <property type="entry name" value="KINETOCHORE-ASSOCIATED PROTEIN DSN1 HOMOLOG"/>
    <property type="match status" value="1"/>
</dbReference>
<dbReference type="GO" id="GO:0000444">
    <property type="term" value="C:MIS12/MIND type complex"/>
    <property type="evidence" value="ECO:0007669"/>
    <property type="project" value="InterPro"/>
</dbReference>
<dbReference type="VEuPathDB" id="FungiDB:PC9H_009361"/>
<dbReference type="Pfam" id="PF08202">
    <property type="entry name" value="MIS13"/>
    <property type="match status" value="1"/>
</dbReference>
<reference evidence="2" key="1">
    <citation type="submission" date="2019-07" db="EMBL/GenBank/DDBJ databases">
        <authorList>
            <person name="Palmer J.M."/>
        </authorList>
    </citation>
    <scope>NUCLEOTIDE SEQUENCE</scope>
    <source>
        <strain evidence="2">PC9</strain>
    </source>
</reference>
<dbReference type="InterPro" id="IPR013218">
    <property type="entry name" value="Dsn1/Mis13"/>
</dbReference>
<feature type="compositionally biased region" description="Basic and acidic residues" evidence="1">
    <location>
        <begin position="175"/>
        <end position="191"/>
    </location>
</feature>
<feature type="compositionally biased region" description="Low complexity" evidence="1">
    <location>
        <begin position="459"/>
        <end position="474"/>
    </location>
</feature>
<feature type="region of interest" description="Disordered" evidence="1">
    <location>
        <begin position="231"/>
        <end position="263"/>
    </location>
</feature>
<feature type="compositionally biased region" description="Low complexity" evidence="1">
    <location>
        <begin position="120"/>
        <end position="139"/>
    </location>
</feature>
<feature type="region of interest" description="Disordered" evidence="1">
    <location>
        <begin position="412"/>
        <end position="481"/>
    </location>
</feature>
<feature type="region of interest" description="Disordered" evidence="1">
    <location>
        <begin position="29"/>
        <end position="69"/>
    </location>
</feature>
<feature type="region of interest" description="Disordered" evidence="1">
    <location>
        <begin position="175"/>
        <end position="213"/>
    </location>
</feature>
<dbReference type="PANTHER" id="PTHR14778">
    <property type="entry name" value="KINETOCHORE-ASSOCIATED PROTEIN DSN1 HOMOLOG"/>
    <property type="match status" value="1"/>
</dbReference>
<dbReference type="AlphaFoldDB" id="A0A8H7DP73"/>
<name>A0A8H7DP73_PLEOS</name>
<accession>A0A8H7DP73</accession>
<dbReference type="GeneID" id="59379179"/>
<evidence type="ECO:0000256" key="1">
    <source>
        <dbReference type="SAM" id="MobiDB-lite"/>
    </source>
</evidence>
<keyword evidence="3" id="KW-1185">Reference proteome</keyword>
<comment type="caution">
    <text evidence="2">The sequence shown here is derived from an EMBL/GenBank/DDBJ whole genome shotgun (WGS) entry which is preliminary data.</text>
</comment>